<organism evidence="1 2">
    <name type="scientific">Acer negundo</name>
    <name type="common">Box elder</name>
    <dbReference type="NCBI Taxonomy" id="4023"/>
    <lineage>
        <taxon>Eukaryota</taxon>
        <taxon>Viridiplantae</taxon>
        <taxon>Streptophyta</taxon>
        <taxon>Embryophyta</taxon>
        <taxon>Tracheophyta</taxon>
        <taxon>Spermatophyta</taxon>
        <taxon>Magnoliopsida</taxon>
        <taxon>eudicotyledons</taxon>
        <taxon>Gunneridae</taxon>
        <taxon>Pentapetalae</taxon>
        <taxon>rosids</taxon>
        <taxon>malvids</taxon>
        <taxon>Sapindales</taxon>
        <taxon>Sapindaceae</taxon>
        <taxon>Hippocastanoideae</taxon>
        <taxon>Acereae</taxon>
        <taxon>Acer</taxon>
    </lineage>
</organism>
<keyword evidence="2" id="KW-1185">Reference proteome</keyword>
<dbReference type="Proteomes" id="UP001064489">
    <property type="component" value="Chromosome 5"/>
</dbReference>
<accession>A0AAD5IU95</accession>
<reference evidence="1" key="1">
    <citation type="journal article" date="2022" name="Plant J.">
        <title>Strategies of tolerance reflected in two North American maple genomes.</title>
        <authorList>
            <person name="McEvoy S.L."/>
            <person name="Sezen U.U."/>
            <person name="Trouern-Trend A."/>
            <person name="McMahon S.M."/>
            <person name="Schaberg P.G."/>
            <person name="Yang J."/>
            <person name="Wegrzyn J.L."/>
            <person name="Swenson N.G."/>
        </authorList>
    </citation>
    <scope>NUCLEOTIDE SEQUENCE</scope>
    <source>
        <strain evidence="1">91603</strain>
    </source>
</reference>
<evidence type="ECO:0000313" key="2">
    <source>
        <dbReference type="Proteomes" id="UP001064489"/>
    </source>
</evidence>
<sequence>MRLEWLRSIDGDEGLGRGGDRVGLGRRRQRRLGFEILHSIFFSNSCNTLMVLFDKYSNGNMFSSIKRITILVEDKVAMKGRIDYCRILVATSEVSVSLDVVSVEVASKKVNSLAKSHNEKLVVFETKVRSRCKAGDKSMVAERDDKDRRLVRPISLHVDSAAGDRCQMGGLRYSSIGLEDIEFSKRKFTAIKVKKKHEVFSELDAEFARVIEESIPIGVKLDEVNRFYGEDGGWCVEEKVAKVLETEAVLGLKLLGNEESLGNEISSRDKEG</sequence>
<proteinExistence type="predicted"/>
<comment type="caution">
    <text evidence="1">The sequence shown here is derived from an EMBL/GenBank/DDBJ whole genome shotgun (WGS) entry which is preliminary data.</text>
</comment>
<reference evidence="1" key="2">
    <citation type="submission" date="2023-02" db="EMBL/GenBank/DDBJ databases">
        <authorList>
            <person name="Swenson N.G."/>
            <person name="Wegrzyn J.L."/>
            <person name="Mcevoy S.L."/>
        </authorList>
    </citation>
    <scope>NUCLEOTIDE SEQUENCE</scope>
    <source>
        <strain evidence="1">91603</strain>
        <tissue evidence="1">Leaf</tissue>
    </source>
</reference>
<evidence type="ECO:0000313" key="1">
    <source>
        <dbReference type="EMBL" id="KAI9176853.1"/>
    </source>
</evidence>
<gene>
    <name evidence="1" type="ORF">LWI28_007867</name>
</gene>
<dbReference type="AlphaFoldDB" id="A0AAD5IU95"/>
<protein>
    <submittedName>
        <fullName evidence="1">Uncharacterized protein</fullName>
    </submittedName>
</protein>
<dbReference type="EMBL" id="JAJSOW010000102">
    <property type="protein sequence ID" value="KAI9176853.1"/>
    <property type="molecule type" value="Genomic_DNA"/>
</dbReference>
<name>A0AAD5IU95_ACENE</name>